<organism evidence="2 3">
    <name type="scientific">Methanococcus maripaludis</name>
    <name type="common">Methanococcus deltae</name>
    <dbReference type="NCBI Taxonomy" id="39152"/>
    <lineage>
        <taxon>Archaea</taxon>
        <taxon>Methanobacteriati</taxon>
        <taxon>Methanobacteriota</taxon>
        <taxon>Methanomada group</taxon>
        <taxon>Methanococci</taxon>
        <taxon>Methanococcales</taxon>
        <taxon>Methanococcaceae</taxon>
        <taxon>Methanococcus</taxon>
    </lineage>
</organism>
<sequence length="197" mass="23078">MDKKILNYYNRKKHGINPENLKKAIDHDLNLYNNLNNKMMEYIKLVFTIYSLSIPVAYAFYSIYNEQFMVLAGILVMNFIISIILFEIMDLKITINYLVASNIVRIKLLKKDVYSTVYFLLPNESKYMILTLIMISMFLYIAVIMPMLTFTVTLTEDYMKLSSFALAICSFGLLYITGKKLRKTSKELKKLEKLDFS</sequence>
<evidence type="ECO:0000313" key="3">
    <source>
        <dbReference type="Proteomes" id="UP000571751"/>
    </source>
</evidence>
<keyword evidence="1" id="KW-1133">Transmembrane helix</keyword>
<dbReference type="RefSeq" id="WP_181508063.1">
    <property type="nucleotide sequence ID" value="NZ_JACDUP010000002.1"/>
</dbReference>
<reference evidence="2 3" key="1">
    <citation type="submission" date="2020-07" db="EMBL/GenBank/DDBJ databases">
        <title>Genomic Encyclopedia of Type Strains, Phase IV (KMG-V): Genome sequencing to study the core and pangenomes of soil and plant-associated prokaryotes.</title>
        <authorList>
            <person name="Whitman W."/>
        </authorList>
    </citation>
    <scope>NUCLEOTIDE SEQUENCE [LARGE SCALE GENOMIC DNA]</scope>
    <source>
        <strain evidence="2 3">C14</strain>
    </source>
</reference>
<gene>
    <name evidence="2" type="ORF">HNP95_001128</name>
</gene>
<protein>
    <submittedName>
        <fullName evidence="2">Uncharacterized protein</fullName>
    </submittedName>
</protein>
<dbReference type="Proteomes" id="UP000571751">
    <property type="component" value="Unassembled WGS sequence"/>
</dbReference>
<comment type="caution">
    <text evidence="2">The sequence shown here is derived from an EMBL/GenBank/DDBJ whole genome shotgun (WGS) entry which is preliminary data.</text>
</comment>
<feature type="transmembrane region" description="Helical" evidence="1">
    <location>
        <begin position="158"/>
        <end position="176"/>
    </location>
</feature>
<dbReference type="EMBL" id="JACDUP010000002">
    <property type="protein sequence ID" value="MBA2868949.1"/>
    <property type="molecule type" value="Genomic_DNA"/>
</dbReference>
<feature type="transmembrane region" description="Helical" evidence="1">
    <location>
        <begin position="127"/>
        <end position="152"/>
    </location>
</feature>
<keyword evidence="1" id="KW-0812">Transmembrane</keyword>
<name>A0A7J9PTF0_METMI</name>
<accession>A0A7J9PTF0</accession>
<feature type="transmembrane region" description="Helical" evidence="1">
    <location>
        <begin position="67"/>
        <end position="86"/>
    </location>
</feature>
<proteinExistence type="predicted"/>
<dbReference type="AlphaFoldDB" id="A0A7J9PTF0"/>
<evidence type="ECO:0000313" key="2">
    <source>
        <dbReference type="EMBL" id="MBA2868949.1"/>
    </source>
</evidence>
<keyword evidence="1" id="KW-0472">Membrane</keyword>
<evidence type="ECO:0000256" key="1">
    <source>
        <dbReference type="SAM" id="Phobius"/>
    </source>
</evidence>
<feature type="transmembrane region" description="Helical" evidence="1">
    <location>
        <begin position="42"/>
        <end position="61"/>
    </location>
</feature>